<keyword evidence="1" id="KW-0472">Membrane</keyword>
<dbReference type="Pfam" id="PF10947">
    <property type="entry name" value="DUF2628"/>
    <property type="match status" value="1"/>
</dbReference>
<gene>
    <name evidence="2" type="ordered locus">CLL_A3276</name>
</gene>
<accession>B2TQK5</accession>
<dbReference type="EMBL" id="CP001056">
    <property type="protein sequence ID" value="ACD23812.1"/>
    <property type="molecule type" value="Genomic_DNA"/>
</dbReference>
<name>B2TQK5_CLOBB</name>
<evidence type="ECO:0000256" key="1">
    <source>
        <dbReference type="SAM" id="Phobius"/>
    </source>
</evidence>
<proteinExistence type="predicted"/>
<dbReference type="HOGENOM" id="CLU_090590_0_0_9"/>
<protein>
    <recommendedName>
        <fullName evidence="3">DUF2628 domain-containing protein</fullName>
    </recommendedName>
</protein>
<evidence type="ECO:0008006" key="3">
    <source>
        <dbReference type="Google" id="ProtNLM"/>
    </source>
</evidence>
<dbReference type="PATRIC" id="fig|935198.13.peg.3242"/>
<dbReference type="AlphaFoldDB" id="B2TQK5"/>
<feature type="transmembrane region" description="Helical" evidence="1">
    <location>
        <begin position="93"/>
        <end position="110"/>
    </location>
</feature>
<organism evidence="2">
    <name type="scientific">Clostridium botulinum (strain Eklund 17B / Type B)</name>
    <dbReference type="NCBI Taxonomy" id="935198"/>
    <lineage>
        <taxon>Bacteria</taxon>
        <taxon>Bacillati</taxon>
        <taxon>Bacillota</taxon>
        <taxon>Clostridia</taxon>
        <taxon>Eubacteriales</taxon>
        <taxon>Clostridiaceae</taxon>
        <taxon>Clostridium</taxon>
    </lineage>
</organism>
<feature type="transmembrane region" description="Helical" evidence="1">
    <location>
        <begin position="116"/>
        <end position="149"/>
    </location>
</feature>
<keyword evidence="1" id="KW-1133">Transmembrane helix</keyword>
<dbReference type="KEGG" id="cbk:CLL_A3276"/>
<keyword evidence="1" id="KW-0812">Transmembrane</keyword>
<feature type="transmembrane region" description="Helical" evidence="1">
    <location>
        <begin position="197"/>
        <end position="215"/>
    </location>
</feature>
<sequence length="216" mass="25053">MKCPYCNKELDEDNICNNLSCSNYKRKVYETTSFCKNNDSENKSTESINGNSKINIDYLNADISDEEFTSFVGKRKSSYYIEYFNRYKTNNKFISWNWAAFFFGAYWLLYRKLFLMFFLFILITTSIVSLLGPFAAFTGVIISLVLGVFGNNIYIRFVEHKIFSIKDFSSNIAKNISPSLTHNDYIKFLTSKGGTNSFLAFIIILFLNFLMIALLH</sequence>
<dbReference type="InterPro" id="IPR024399">
    <property type="entry name" value="DUF2628"/>
</dbReference>
<reference evidence="2" key="1">
    <citation type="submission" date="2009-06" db="EMBL/GenBank/DDBJ databases">
        <authorList>
            <consortium name="US DOE Joint Genome Institute (JGI-PGF)"/>
            <person name="Lucas S."/>
            <person name="Copeland A."/>
            <person name="Lapidus A."/>
            <person name="Glavina del Rio T."/>
            <person name="Dalin E."/>
            <person name="Tice H."/>
            <person name="Bruce D."/>
            <person name="Goodwin L."/>
            <person name="Pitluck S."/>
            <person name="Kyrpides N."/>
            <person name="Mavromatis K."/>
            <person name="Ivanova N."/>
            <person name="Saunders E."/>
            <person name="Brettin T."/>
            <person name="Detter J.C."/>
            <person name="Han C."/>
            <person name="Larimer F."/>
            <person name="Land M."/>
            <person name="Hauser L."/>
            <person name="Markowitz V."/>
            <person name="Cheng J.-F."/>
            <person name="Hugenholtz P."/>
            <person name="Woyke T."/>
            <person name="Wu D."/>
            <person name="Gronow S."/>
            <person name="Klenk H.-P."/>
            <person name="Eisen J.A."/>
        </authorList>
    </citation>
    <scope>NUCLEOTIDE SEQUENCE</scope>
    <source>
        <strain evidence="2">Eklund 17B</strain>
    </source>
</reference>
<reference evidence="2" key="2">
    <citation type="submission" date="2009-08" db="EMBL/GenBank/DDBJ databases">
        <authorList>
            <person name="Shrivastava S."/>
            <person name="Brinkac L.M."/>
            <person name="Dodson R.J."/>
            <person name="Harkins D.M."/>
            <person name="Durkin A.S."/>
            <person name="Sutton G."/>
        </authorList>
    </citation>
    <scope>NUCLEOTIDE SEQUENCE</scope>
    <source>
        <strain evidence="2">Eklund 17B</strain>
    </source>
</reference>
<accession>U4PK77</accession>
<evidence type="ECO:0000313" key="2">
    <source>
        <dbReference type="EMBL" id="ACD23812.1"/>
    </source>
</evidence>